<dbReference type="EC" id="2.1.1.64" evidence="3"/>
<organism evidence="3 4">
    <name type="scientific">Bdellovibrio svalbardensis</name>
    <dbReference type="NCBI Taxonomy" id="2972972"/>
    <lineage>
        <taxon>Bacteria</taxon>
        <taxon>Pseudomonadati</taxon>
        <taxon>Bdellovibrionota</taxon>
        <taxon>Bdellovibrionia</taxon>
        <taxon>Bdellovibrionales</taxon>
        <taxon>Pseudobdellovibrionaceae</taxon>
        <taxon>Bdellovibrio</taxon>
    </lineage>
</organism>
<dbReference type="PANTHER" id="PTHR43464:SF23">
    <property type="entry name" value="JUVENILE HORMONE ACID O-METHYLTRANSFERASE"/>
    <property type="match status" value="1"/>
</dbReference>
<dbReference type="Pfam" id="PF08241">
    <property type="entry name" value="Methyltransf_11"/>
    <property type="match status" value="1"/>
</dbReference>
<dbReference type="InterPro" id="IPR013216">
    <property type="entry name" value="Methyltransf_11"/>
</dbReference>
<accession>A0ABT6DEB7</accession>
<dbReference type="CDD" id="cd02440">
    <property type="entry name" value="AdoMet_MTases"/>
    <property type="match status" value="1"/>
</dbReference>
<gene>
    <name evidence="3" type="primary">ubiG</name>
    <name evidence="3" type="ORF">NWE73_02350</name>
</gene>
<evidence type="ECO:0000313" key="4">
    <source>
        <dbReference type="Proteomes" id="UP001152321"/>
    </source>
</evidence>
<dbReference type="EMBL" id="JANRMI010000001">
    <property type="protein sequence ID" value="MDG0815185.1"/>
    <property type="molecule type" value="Genomic_DNA"/>
</dbReference>
<dbReference type="GO" id="GO:0032259">
    <property type="term" value="P:methylation"/>
    <property type="evidence" value="ECO:0007669"/>
    <property type="project" value="UniProtKB-KW"/>
</dbReference>
<dbReference type="Gene3D" id="3.40.50.150">
    <property type="entry name" value="Vaccinia Virus protein VP39"/>
    <property type="match status" value="1"/>
</dbReference>
<dbReference type="EC" id="2.1.1.222" evidence="3"/>
<dbReference type="PANTHER" id="PTHR43464">
    <property type="entry name" value="METHYLTRANSFERASE"/>
    <property type="match status" value="1"/>
</dbReference>
<evidence type="ECO:0000259" key="2">
    <source>
        <dbReference type="Pfam" id="PF08241"/>
    </source>
</evidence>
<keyword evidence="1" id="KW-0831">Ubiquinone biosynthesis</keyword>
<keyword evidence="4" id="KW-1185">Reference proteome</keyword>
<dbReference type="RefSeq" id="WP_277576661.1">
    <property type="nucleotide sequence ID" value="NZ_JANRMI010000001.1"/>
</dbReference>
<sequence>MDSEIARPDKETVGPELYEQLGKKWYEAGDDPIALLRHQHQLTNPWMLAEIRKNIGYRAEILDIGCGPGFFANEAVKLGHKVTGIDISTTQLRVAQLRDATKSVRYIYGDAYAIPYPRESFDVVMAMDLLEHVSDPQKVLFEASRVLRPGGLMFFHTFNRNFLSYLLVVKGVQWFVKNTPADLHVYQLFRKPEEVEEWIDNAGMDLKVTRGLAPVLWQAGWWQLLWNRVVPESFQFRWTKSRLVSYIGYAKKLREQ</sequence>
<dbReference type="SUPFAM" id="SSF53335">
    <property type="entry name" value="S-adenosyl-L-methionine-dependent methyltransferases"/>
    <property type="match status" value="1"/>
</dbReference>
<keyword evidence="3" id="KW-0489">Methyltransferase</keyword>
<feature type="domain" description="Methyltransferase type 11" evidence="2">
    <location>
        <begin position="62"/>
        <end position="155"/>
    </location>
</feature>
<dbReference type="NCBIfam" id="TIGR01983">
    <property type="entry name" value="UbiG"/>
    <property type="match status" value="1"/>
</dbReference>
<evidence type="ECO:0000313" key="3">
    <source>
        <dbReference type="EMBL" id="MDG0815185.1"/>
    </source>
</evidence>
<dbReference type="InterPro" id="IPR010233">
    <property type="entry name" value="UbiG_MeTrfase"/>
</dbReference>
<name>A0ABT6DEB7_9BACT</name>
<comment type="caution">
    <text evidence="3">The sequence shown here is derived from an EMBL/GenBank/DDBJ whole genome shotgun (WGS) entry which is preliminary data.</text>
</comment>
<dbReference type="GO" id="GO:0061542">
    <property type="term" value="F:3-demethylubiquinol 3-O-methyltransferase activity"/>
    <property type="evidence" value="ECO:0007669"/>
    <property type="project" value="UniProtKB-EC"/>
</dbReference>
<dbReference type="Proteomes" id="UP001152321">
    <property type="component" value="Unassembled WGS sequence"/>
</dbReference>
<keyword evidence="3" id="KW-0808">Transferase</keyword>
<proteinExistence type="predicted"/>
<protein>
    <submittedName>
        <fullName evidence="3">Bifunctional 2-polyprenyl-6-hydroxyphenol methylase/3-demethylubiquinol 3-O-methyltransferase UbiG</fullName>
        <ecNumber evidence="3">2.1.1.222</ecNumber>
        <ecNumber evidence="3">2.1.1.64</ecNumber>
    </submittedName>
</protein>
<evidence type="ECO:0000256" key="1">
    <source>
        <dbReference type="ARBA" id="ARBA00022688"/>
    </source>
</evidence>
<reference evidence="3" key="1">
    <citation type="submission" date="2022-08" db="EMBL/GenBank/DDBJ databases">
        <title>Novel Bdellovibrio Species Isolated from Svalbard: Designation Bdellovibrio svalbardensis.</title>
        <authorList>
            <person name="Mitchell R.J."/>
            <person name="Choi S.Y."/>
        </authorList>
    </citation>
    <scope>NUCLEOTIDE SEQUENCE</scope>
    <source>
        <strain evidence="3">PAP01</strain>
    </source>
</reference>
<dbReference type="GO" id="GO:0102208">
    <property type="term" value="F:2-polyprenyl-6-hydroxyphenol methylase activity"/>
    <property type="evidence" value="ECO:0007669"/>
    <property type="project" value="UniProtKB-EC"/>
</dbReference>
<dbReference type="InterPro" id="IPR029063">
    <property type="entry name" value="SAM-dependent_MTases_sf"/>
</dbReference>